<dbReference type="VEuPathDB" id="GiardiaDB:GL50581_1526"/>
<organism evidence="1 2">
    <name type="scientific">Giardia intestinalis</name>
    <name type="common">Giardia lamblia</name>
    <dbReference type="NCBI Taxonomy" id="5741"/>
    <lineage>
        <taxon>Eukaryota</taxon>
        <taxon>Metamonada</taxon>
        <taxon>Diplomonadida</taxon>
        <taxon>Hexamitidae</taxon>
        <taxon>Giardiinae</taxon>
        <taxon>Giardia</taxon>
    </lineage>
</organism>
<comment type="caution">
    <text evidence="1">The sequence shown here is derived from an EMBL/GenBank/DDBJ whole genome shotgun (WGS) entry which is preliminary data.</text>
</comment>
<reference evidence="2" key="1">
    <citation type="submission" date="2012-02" db="EMBL/GenBank/DDBJ databases">
        <title>Genome sequencing of Giardia lamblia Genotypes A2 and B isolates (DH and GS) and comparative analysis with the genomes of Genotypes A1 and E (WB and Pig).</title>
        <authorList>
            <person name="Adam R."/>
            <person name="Dahlstrom E."/>
            <person name="Martens C."/>
            <person name="Bruno D."/>
            <person name="Barbian K."/>
            <person name="Porcella S.F."/>
            <person name="Nash T."/>
        </authorList>
    </citation>
    <scope>NUCLEOTIDE SEQUENCE</scope>
    <source>
        <strain evidence="2">DH</strain>
    </source>
</reference>
<dbReference type="SUPFAM" id="SSF50978">
    <property type="entry name" value="WD40 repeat-like"/>
    <property type="match status" value="1"/>
</dbReference>
<proteinExistence type="predicted"/>
<accession>V6TIP4</accession>
<evidence type="ECO:0000313" key="1">
    <source>
        <dbReference type="EMBL" id="ESU36810.1"/>
    </source>
</evidence>
<dbReference type="InterPro" id="IPR036322">
    <property type="entry name" value="WD40_repeat_dom_sf"/>
</dbReference>
<protein>
    <submittedName>
        <fullName evidence="1">Uncharacterized protein</fullName>
    </submittedName>
</protein>
<dbReference type="VEuPathDB" id="GiardiaDB:QR46_0965"/>
<sequence>MFPLLFFVMQHPVLLETMRRYENLDPRVPLILSNFDLLGPCSDQILHLDTLPEAREPTLSLMSWLKSIVGLRPLLTEGLYRNLPGTLLRLLPSPRLNFTPPPAILVCSDVIAAVASYGGSTIRLTLGRSSTQTAIYLDVNLHDRLAPMGSVMILSMAFSGMRTLAVGLCDCVVILRITIKRRAHKLSATVVHVVSLKSNILENDVDSNHRRSHAPVYPVVAQTQKVGTGRAPMRLFYRQYLPSFMTASSCGRYLAVGSHLSSRIVLVSLTKLSPITSFVISGQCTAIAMSQRGFCLAVGTSMGELLIYDFLTNRSCTVQNLPSPPNAISFAKHIRSSNAACITAMQIARGGDNVMLGGEDLINELYNSGLDLEDNTLNTSTAKHTILESSNGSASSTFLENEQTFEYSPTLCFGLSETLVFSCARSPLMYFYSAGSFDGAAMTPTIRLQHMGTFSAAPYEVSDGRAAGGCITGLDWHNDQLVVACANAKDLSGTIDCSLLVLSTKVEYTGAGLKTFLTGVVLPPLGEQICDGVDSACATALGGSCLVAFGRTVYQIIV</sequence>
<gene>
    <name evidence="1" type="ORF">DHA2_28954</name>
</gene>
<reference evidence="1 2" key="2">
    <citation type="journal article" date="2013" name="Genome Biol. Evol.">
        <title>Genome sequencing of Giardia lamblia genotypes A2 and B isolates (DH and GS) and comparative analysis with the genomes of genotypes A1 and E (WB and Pig).</title>
        <authorList>
            <person name="Adam R.D."/>
            <person name="Dahlstrom E.W."/>
            <person name="Martens C.A."/>
            <person name="Bruno D.P."/>
            <person name="Barbian K.D."/>
            <person name="Ricklefs S.M."/>
            <person name="Hernandez M.M."/>
            <person name="Narla N.P."/>
            <person name="Patel R.B."/>
            <person name="Porcella S.F."/>
            <person name="Nash T.E."/>
        </authorList>
    </citation>
    <scope>NUCLEOTIDE SEQUENCE [LARGE SCALE GENOMIC DNA]</scope>
    <source>
        <strain evidence="1 2">DH</strain>
    </source>
</reference>
<name>V6TIP4_GIAIN</name>
<dbReference type="InterPro" id="IPR015943">
    <property type="entry name" value="WD40/YVTN_repeat-like_dom_sf"/>
</dbReference>
<dbReference type="Proteomes" id="UP000018320">
    <property type="component" value="Unassembled WGS sequence"/>
</dbReference>
<dbReference type="AlphaFoldDB" id="V6TIP4"/>
<dbReference type="VEuPathDB" id="GiardiaDB:GL50803_0028954"/>
<dbReference type="Gene3D" id="2.130.10.10">
    <property type="entry name" value="YVTN repeat-like/Quinoprotein amine dehydrogenase"/>
    <property type="match status" value="1"/>
</dbReference>
<evidence type="ECO:0000313" key="2">
    <source>
        <dbReference type="Proteomes" id="UP000018320"/>
    </source>
</evidence>
<dbReference type="VEuPathDB" id="GiardiaDB:DHA2_28954"/>
<dbReference type="EMBL" id="AHGT01000039">
    <property type="protein sequence ID" value="ESU36810.1"/>
    <property type="molecule type" value="Genomic_DNA"/>
</dbReference>